<dbReference type="EMBL" id="JAPDNT010000014">
    <property type="protein sequence ID" value="MCW3475989.1"/>
    <property type="molecule type" value="Genomic_DNA"/>
</dbReference>
<accession>A0AA41YM38</accession>
<dbReference type="RefSeq" id="WP_264714725.1">
    <property type="nucleotide sequence ID" value="NZ_JAPDNT010000014.1"/>
</dbReference>
<proteinExistence type="predicted"/>
<gene>
    <name evidence="2" type="ORF">OL599_15530</name>
</gene>
<dbReference type="Proteomes" id="UP001165679">
    <property type="component" value="Unassembled WGS sequence"/>
</dbReference>
<dbReference type="AlphaFoldDB" id="A0AA41YM38"/>
<comment type="caution">
    <text evidence="2">The sequence shown here is derived from an EMBL/GenBank/DDBJ whole genome shotgun (WGS) entry which is preliminary data.</text>
</comment>
<evidence type="ECO:0000313" key="2">
    <source>
        <dbReference type="EMBL" id="MCW3475989.1"/>
    </source>
</evidence>
<evidence type="ECO:0000313" key="3">
    <source>
        <dbReference type="Proteomes" id="UP001165679"/>
    </source>
</evidence>
<dbReference type="Pfam" id="PF19541">
    <property type="entry name" value="DUF6065"/>
    <property type="match status" value="1"/>
</dbReference>
<keyword evidence="3" id="KW-1185">Reference proteome</keyword>
<name>A0AA41YM38_9PROT</name>
<evidence type="ECO:0000256" key="1">
    <source>
        <dbReference type="SAM" id="MobiDB-lite"/>
    </source>
</evidence>
<feature type="region of interest" description="Disordered" evidence="1">
    <location>
        <begin position="1"/>
        <end position="20"/>
    </location>
</feature>
<organism evidence="2 3">
    <name type="scientific">Limobrevibacterium gyesilva</name>
    <dbReference type="NCBI Taxonomy" id="2991712"/>
    <lineage>
        <taxon>Bacteria</taxon>
        <taxon>Pseudomonadati</taxon>
        <taxon>Pseudomonadota</taxon>
        <taxon>Alphaproteobacteria</taxon>
        <taxon>Acetobacterales</taxon>
        <taxon>Acetobacteraceae</taxon>
        <taxon>Limobrevibacterium</taxon>
    </lineage>
</organism>
<dbReference type="InterPro" id="IPR045709">
    <property type="entry name" value="DUF6065"/>
</dbReference>
<reference evidence="2" key="2">
    <citation type="submission" date="2022-10" db="EMBL/GenBank/DDBJ databases">
        <authorList>
            <person name="Trinh H.N."/>
        </authorList>
    </citation>
    <scope>NUCLEOTIDE SEQUENCE</scope>
    <source>
        <strain evidence="2">RN2-1</strain>
    </source>
</reference>
<reference evidence="2" key="1">
    <citation type="submission" date="2022-09" db="EMBL/GenBank/DDBJ databases">
        <title>Rhodovastum sp. nov. RN2-1 isolated from soil in Seongnam, South Korea.</title>
        <authorList>
            <person name="Le N.T."/>
        </authorList>
    </citation>
    <scope>NUCLEOTIDE SEQUENCE</scope>
    <source>
        <strain evidence="2">RN2-1</strain>
    </source>
</reference>
<sequence length="276" mass="31016">MSSQTASGKDNAATRAADSAEVSRTPRVTFYRFIPDSRLPQRADRSAAGSLPTRAFRYCEPVTTAAAFGYYVFPPINFSLIWDGHEVAWTYEGAGEWLPLHTAQYPNFAPYFDERVPEEIRGFSPPFVTALQEPGLVQLWTGIIARTAPGWSLLVRPCANLPRTGAYELYEGIIETDRWFGPLFTNMRLTKTNVPIEFTIDFPVFQVQPLPREALDEQALNGFGVVPEIEALQPEDWDDFYDTVVRPNVAVVRPHGHYATVARKRRKAKAGDATEE</sequence>
<protein>
    <submittedName>
        <fullName evidence="2">DUF6065 family protein</fullName>
    </submittedName>
</protein>